<keyword evidence="2" id="KW-0812">Transmembrane</keyword>
<evidence type="ECO:0000256" key="2">
    <source>
        <dbReference type="SAM" id="Phobius"/>
    </source>
</evidence>
<comment type="caution">
    <text evidence="3">The sequence shown here is derived from an EMBL/GenBank/DDBJ whole genome shotgun (WGS) entry which is preliminary data.</text>
</comment>
<evidence type="ECO:0008006" key="5">
    <source>
        <dbReference type="Google" id="ProtNLM"/>
    </source>
</evidence>
<evidence type="ECO:0000256" key="1">
    <source>
        <dbReference type="SAM" id="MobiDB-lite"/>
    </source>
</evidence>
<evidence type="ECO:0000313" key="3">
    <source>
        <dbReference type="EMBL" id="MBB4140820.1"/>
    </source>
</evidence>
<reference evidence="3 4" key="1">
    <citation type="submission" date="2020-08" db="EMBL/GenBank/DDBJ databases">
        <title>Sequencing the genomes of 1000 actinobacteria strains.</title>
        <authorList>
            <person name="Klenk H.-P."/>
        </authorList>
    </citation>
    <scope>NUCLEOTIDE SEQUENCE [LARGE SCALE GENOMIC DNA]</scope>
    <source>
        <strain evidence="3 4">DSM 19600</strain>
    </source>
</reference>
<dbReference type="EMBL" id="JACIFH010000001">
    <property type="protein sequence ID" value="MBB4140820.1"/>
    <property type="molecule type" value="Genomic_DNA"/>
</dbReference>
<feature type="compositionally biased region" description="Basic and acidic residues" evidence="1">
    <location>
        <begin position="357"/>
        <end position="367"/>
    </location>
</feature>
<dbReference type="AlphaFoldDB" id="A0AA40SRC2"/>
<accession>A0AA40SRC2</accession>
<keyword evidence="2" id="KW-1133">Transmembrane helix</keyword>
<organism evidence="3 4">
    <name type="scientific">Microbacterium invictum</name>
    <dbReference type="NCBI Taxonomy" id="515415"/>
    <lineage>
        <taxon>Bacteria</taxon>
        <taxon>Bacillati</taxon>
        <taxon>Actinomycetota</taxon>
        <taxon>Actinomycetes</taxon>
        <taxon>Micrococcales</taxon>
        <taxon>Microbacteriaceae</taxon>
        <taxon>Microbacterium</taxon>
    </lineage>
</organism>
<feature type="transmembrane region" description="Helical" evidence="2">
    <location>
        <begin position="21"/>
        <end position="41"/>
    </location>
</feature>
<keyword evidence="2" id="KW-0472">Membrane</keyword>
<protein>
    <recommendedName>
        <fullName evidence="5">DUF916 domain-containing protein</fullName>
    </recommendedName>
</protein>
<proteinExistence type="predicted"/>
<feature type="region of interest" description="Disordered" evidence="1">
    <location>
        <begin position="357"/>
        <end position="378"/>
    </location>
</feature>
<dbReference type="Proteomes" id="UP000549113">
    <property type="component" value="Unassembled WGS sequence"/>
</dbReference>
<dbReference type="RefSeq" id="WP_183500298.1">
    <property type="nucleotide sequence ID" value="NZ_BAABCO010000004.1"/>
</dbReference>
<evidence type="ECO:0000313" key="4">
    <source>
        <dbReference type="Proteomes" id="UP000549113"/>
    </source>
</evidence>
<sequence>MLLDRYVPKHVRRRRAPALSAFAVVVGGVFIVVAPGAPAWGSDTTWAIQPSTGTDGQTRVSLRYEIDAGSDVSDSVVVTNFSDHTSRFAVYASDGTITEDGSFDLISDEQSSRDGGAWIEIGPAADSQVRPEGGLFLTVPAKSAVAVPVQIDVPVDATPGDHPAGIVAELAEVQGEDVEFATRVGVRVHLRVLGDIVAELTPQIDAVSWAAGFNPFAPGRVRIDYRLLNNGNVRLGATGEVQVAGPLGIGVADAEIATREILPGETYAQSVELHILPLLLGFGLVEVNASAVGTDSLPGDPSPVSVDFIVWSVPWPQMALALVTGATVLGALRLIRRQRRRFELRVEAAVVEAQRRTAEEPLRDEATPRVAVPTESAK</sequence>
<gene>
    <name evidence="3" type="ORF">BKA10_002614</name>
</gene>
<feature type="transmembrane region" description="Helical" evidence="2">
    <location>
        <begin position="315"/>
        <end position="335"/>
    </location>
</feature>
<name>A0AA40SRC2_9MICO</name>
<keyword evidence="4" id="KW-1185">Reference proteome</keyword>